<proteinExistence type="inferred from homology"/>
<evidence type="ECO:0000256" key="1">
    <source>
        <dbReference type="ARBA" id="ARBA00004141"/>
    </source>
</evidence>
<feature type="transmembrane region" description="Helical" evidence="6">
    <location>
        <begin position="14"/>
        <end position="41"/>
    </location>
</feature>
<comment type="subcellular location">
    <subcellularLocation>
        <location evidence="1">Membrane</location>
        <topology evidence="1">Multi-pass membrane protein</topology>
    </subcellularLocation>
</comment>
<feature type="transmembrane region" description="Helical" evidence="6">
    <location>
        <begin position="157"/>
        <end position="176"/>
    </location>
</feature>
<feature type="transmembrane region" description="Helical" evidence="6">
    <location>
        <begin position="238"/>
        <end position="268"/>
    </location>
</feature>
<keyword evidence="5 6" id="KW-0472">Membrane</keyword>
<dbReference type="PANTHER" id="PTHR21716">
    <property type="entry name" value="TRANSMEMBRANE PROTEIN"/>
    <property type="match status" value="1"/>
</dbReference>
<dbReference type="PANTHER" id="PTHR21716:SF4">
    <property type="entry name" value="TRANSMEMBRANE PROTEIN 245"/>
    <property type="match status" value="1"/>
</dbReference>
<reference evidence="7 8" key="1">
    <citation type="submission" date="2016-03" db="EMBL/GenBank/DDBJ databases">
        <authorList>
            <person name="Ploux O."/>
        </authorList>
    </citation>
    <scope>NUCLEOTIDE SEQUENCE [LARGE SCALE GENOMIC DNA]</scope>
    <source>
        <strain evidence="7 8">R0</strain>
    </source>
</reference>
<feature type="transmembrane region" description="Helical" evidence="6">
    <location>
        <begin position="275"/>
        <end position="292"/>
    </location>
</feature>
<keyword evidence="3 6" id="KW-0812">Transmembrane</keyword>
<evidence type="ECO:0000256" key="3">
    <source>
        <dbReference type="ARBA" id="ARBA00022692"/>
    </source>
</evidence>
<dbReference type="OrthoDB" id="5293234at2"/>
<dbReference type="EMBL" id="LUKE01000003">
    <property type="protein sequence ID" value="KYG63731.1"/>
    <property type="molecule type" value="Genomic_DNA"/>
</dbReference>
<evidence type="ECO:0000313" key="8">
    <source>
        <dbReference type="Proteomes" id="UP000075320"/>
    </source>
</evidence>
<evidence type="ECO:0000256" key="6">
    <source>
        <dbReference type="SAM" id="Phobius"/>
    </source>
</evidence>
<comment type="caution">
    <text evidence="7">The sequence shown here is derived from an EMBL/GenBank/DDBJ whole genome shotgun (WGS) entry which is preliminary data.</text>
</comment>
<name>A0A150WJN2_BDEBC</name>
<dbReference type="AlphaFoldDB" id="A0A150WJN2"/>
<keyword evidence="8" id="KW-1185">Reference proteome</keyword>
<dbReference type="Proteomes" id="UP000075320">
    <property type="component" value="Unassembled WGS sequence"/>
</dbReference>
<feature type="transmembrane region" description="Helical" evidence="6">
    <location>
        <begin position="62"/>
        <end position="84"/>
    </location>
</feature>
<evidence type="ECO:0000256" key="2">
    <source>
        <dbReference type="ARBA" id="ARBA00009773"/>
    </source>
</evidence>
<sequence>MIDILKNKETLARWVFFAVLFFGFIFINLPFLMPLALAGIFAAGLQETITKLSRRTGWRRRWWILISLFAGILVFIIPLSLAVYRAGAWVMKPENLEGQRVVQQLHTAKDFFVNGLAKISEWTGTDVATPARDAMESILHRSGEMILAYSTTFAGQLPAIIVALLVFLLGVAVMLFNDKLIHDFVVDYSVFDRDLTEKMIDVLKKGCSITLFSTFVIGLIQASVIGIGSLVFGEGDFWLVVTVTFFVSFIPVIGAAPVGFFLALLAFLGERVGPGIGLALIAIFAGTIDNILKPFLVSGDLDIHPLVGFTSVVGAIVMFGLPGLLIGPVIMNIFVGISPLLLKNRKTLIEEPTTPSN</sequence>
<keyword evidence="4 6" id="KW-1133">Transmembrane helix</keyword>
<dbReference type="GO" id="GO:0016020">
    <property type="term" value="C:membrane"/>
    <property type="evidence" value="ECO:0007669"/>
    <property type="project" value="UniProtKB-SubCell"/>
</dbReference>
<gene>
    <name evidence="7" type="ORF">AZI86_12970</name>
</gene>
<protein>
    <submittedName>
        <fullName evidence="7">AI-2E family transporter</fullName>
    </submittedName>
</protein>
<feature type="transmembrane region" description="Helical" evidence="6">
    <location>
        <begin position="312"/>
        <end position="337"/>
    </location>
</feature>
<dbReference type="RefSeq" id="WP_061835625.1">
    <property type="nucleotide sequence ID" value="NZ_LUKE01000003.1"/>
</dbReference>
<evidence type="ECO:0000256" key="4">
    <source>
        <dbReference type="ARBA" id="ARBA00022989"/>
    </source>
</evidence>
<evidence type="ECO:0000313" key="7">
    <source>
        <dbReference type="EMBL" id="KYG63731.1"/>
    </source>
</evidence>
<dbReference type="Pfam" id="PF01594">
    <property type="entry name" value="AI-2E_transport"/>
    <property type="match status" value="1"/>
</dbReference>
<comment type="similarity">
    <text evidence="2">Belongs to the autoinducer-2 exporter (AI-2E) (TC 2.A.86) family.</text>
</comment>
<accession>A0A150WJN2</accession>
<evidence type="ECO:0000256" key="5">
    <source>
        <dbReference type="ARBA" id="ARBA00023136"/>
    </source>
</evidence>
<organism evidence="7 8">
    <name type="scientific">Bdellovibrio bacteriovorus</name>
    <dbReference type="NCBI Taxonomy" id="959"/>
    <lineage>
        <taxon>Bacteria</taxon>
        <taxon>Pseudomonadati</taxon>
        <taxon>Bdellovibrionota</taxon>
        <taxon>Bdellovibrionia</taxon>
        <taxon>Bdellovibrionales</taxon>
        <taxon>Pseudobdellovibrionaceae</taxon>
        <taxon>Bdellovibrio</taxon>
    </lineage>
</organism>
<dbReference type="InterPro" id="IPR002549">
    <property type="entry name" value="AI-2E-like"/>
</dbReference>
<feature type="transmembrane region" description="Helical" evidence="6">
    <location>
        <begin position="209"/>
        <end position="232"/>
    </location>
</feature>